<comment type="caution">
    <text evidence="2">The sequence shown here is derived from an EMBL/GenBank/DDBJ whole genome shotgun (WGS) entry which is preliminary data.</text>
</comment>
<accession>A0A418M5J8</accession>
<proteinExistence type="predicted"/>
<evidence type="ECO:0000313" key="2">
    <source>
        <dbReference type="EMBL" id="RIV21197.1"/>
    </source>
</evidence>
<feature type="compositionally biased region" description="Polar residues" evidence="1">
    <location>
        <begin position="135"/>
        <end position="145"/>
    </location>
</feature>
<organism evidence="2 3">
    <name type="scientific">Fibrisoma montanum</name>
    <dbReference type="NCBI Taxonomy" id="2305895"/>
    <lineage>
        <taxon>Bacteria</taxon>
        <taxon>Pseudomonadati</taxon>
        <taxon>Bacteroidota</taxon>
        <taxon>Cytophagia</taxon>
        <taxon>Cytophagales</taxon>
        <taxon>Spirosomataceae</taxon>
        <taxon>Fibrisoma</taxon>
    </lineage>
</organism>
<evidence type="ECO:0000256" key="1">
    <source>
        <dbReference type="SAM" id="MobiDB-lite"/>
    </source>
</evidence>
<dbReference type="EMBL" id="QXED01000005">
    <property type="protein sequence ID" value="RIV21197.1"/>
    <property type="molecule type" value="Genomic_DNA"/>
</dbReference>
<protein>
    <submittedName>
        <fullName evidence="2">Uncharacterized protein</fullName>
    </submittedName>
</protein>
<reference evidence="2 3" key="1">
    <citation type="submission" date="2018-08" db="EMBL/GenBank/DDBJ databases">
        <title>Fibrisoma montanum sp. nov., isolated from Danxia mountain soil.</title>
        <authorList>
            <person name="Huang Y."/>
        </authorList>
    </citation>
    <scope>NUCLEOTIDE SEQUENCE [LARGE SCALE GENOMIC DNA]</scope>
    <source>
        <strain evidence="2 3">HYT19</strain>
    </source>
</reference>
<sequence>MNLYKLSIAMKTVVNSPKGTWTAAVLMVAGLLVNGATSAQSLTSDLVASTARSTSQAAYPAATGSPSTGRSYWRVFTSPDSRTSTIRFYNNDQQLLYEETLAGRYLILSRKNVDRLDKVLAQLTSNQLLASNLKTTESPQSNQVFGNRASKNEAPSVAKPGVEPQRPAGPYAEILPIGNSTKVVVRMLNPTKGRMAIFIRDERGNEVYREIVTQPAYNRHFDLKPLPSGHYTVVVTNHNGKFLYERPFQLTSSTALLVSGVAR</sequence>
<gene>
    <name evidence="2" type="ORF">DYU11_17375</name>
</gene>
<dbReference type="Proteomes" id="UP000283523">
    <property type="component" value="Unassembled WGS sequence"/>
</dbReference>
<dbReference type="AlphaFoldDB" id="A0A418M5J8"/>
<keyword evidence="3" id="KW-1185">Reference proteome</keyword>
<feature type="region of interest" description="Disordered" evidence="1">
    <location>
        <begin position="135"/>
        <end position="165"/>
    </location>
</feature>
<name>A0A418M5J8_9BACT</name>
<evidence type="ECO:0000313" key="3">
    <source>
        <dbReference type="Proteomes" id="UP000283523"/>
    </source>
</evidence>